<evidence type="ECO:0000313" key="2">
    <source>
        <dbReference type="EMBL" id="GAA2785309.1"/>
    </source>
</evidence>
<organism evidence="2 3">
    <name type="scientific">Saccharopolyspora taberi</name>
    <dbReference type="NCBI Taxonomy" id="60895"/>
    <lineage>
        <taxon>Bacteria</taxon>
        <taxon>Bacillati</taxon>
        <taxon>Actinomycetota</taxon>
        <taxon>Actinomycetes</taxon>
        <taxon>Pseudonocardiales</taxon>
        <taxon>Pseudonocardiaceae</taxon>
        <taxon>Saccharopolyspora</taxon>
    </lineage>
</organism>
<dbReference type="Gene3D" id="2.170.150.40">
    <property type="entry name" value="Domain of unknown function (DUF427)"/>
    <property type="match status" value="2"/>
</dbReference>
<dbReference type="EMBL" id="BAAAUX010000011">
    <property type="protein sequence ID" value="GAA2785309.1"/>
    <property type="molecule type" value="Genomic_DNA"/>
</dbReference>
<evidence type="ECO:0000313" key="3">
    <source>
        <dbReference type="Proteomes" id="UP001500979"/>
    </source>
</evidence>
<proteinExistence type="predicted"/>
<dbReference type="Pfam" id="PF04248">
    <property type="entry name" value="NTP_transf_9"/>
    <property type="match status" value="2"/>
</dbReference>
<feature type="domain" description="DUF427" evidence="1">
    <location>
        <begin position="14"/>
        <end position="90"/>
    </location>
</feature>
<sequence length="243" mass="27760">MTSDVRIEPSAKRVRAYLGGRPVADTRHPVLVWEKPYYPTYYIPVEDVLAELEPTGGTRHSDRFGEGAIYDVRTARGAAVRYEQSPVPELRGLVRLAWDAMDQWFEEDEPVHVHPRDPHTRVDVLASSRHVVVRIDDVVVADSHRPQILFETGLPPRYYLPLTDVRMDLLRPSEHRTACPYKGTASYWHVVIDGTEHTDVVWHYPTPLPESQKIAGLACFYDERVDITVDGQPQERPTTPFSP</sequence>
<dbReference type="Proteomes" id="UP001500979">
    <property type="component" value="Unassembled WGS sequence"/>
</dbReference>
<keyword evidence="3" id="KW-1185">Reference proteome</keyword>
<evidence type="ECO:0000259" key="1">
    <source>
        <dbReference type="Pfam" id="PF04248"/>
    </source>
</evidence>
<dbReference type="RefSeq" id="WP_344679181.1">
    <property type="nucleotide sequence ID" value="NZ_BAAAUX010000011.1"/>
</dbReference>
<dbReference type="InterPro" id="IPR038694">
    <property type="entry name" value="DUF427_sf"/>
</dbReference>
<gene>
    <name evidence="2" type="ORF">GCM10010470_19290</name>
</gene>
<protein>
    <submittedName>
        <fullName evidence="2">DUF427 domain-containing protein</fullName>
    </submittedName>
</protein>
<reference evidence="2 3" key="1">
    <citation type="journal article" date="2019" name="Int. J. Syst. Evol. Microbiol.">
        <title>The Global Catalogue of Microorganisms (GCM) 10K type strain sequencing project: providing services to taxonomists for standard genome sequencing and annotation.</title>
        <authorList>
            <consortium name="The Broad Institute Genomics Platform"/>
            <consortium name="The Broad Institute Genome Sequencing Center for Infectious Disease"/>
            <person name="Wu L."/>
            <person name="Ma J."/>
        </authorList>
    </citation>
    <scope>NUCLEOTIDE SEQUENCE [LARGE SCALE GENOMIC DNA]</scope>
    <source>
        <strain evidence="2 3">JCM 9383</strain>
    </source>
</reference>
<dbReference type="InterPro" id="IPR007361">
    <property type="entry name" value="DUF427"/>
</dbReference>
<comment type="caution">
    <text evidence="2">The sequence shown here is derived from an EMBL/GenBank/DDBJ whole genome shotgun (WGS) entry which is preliminary data.</text>
</comment>
<dbReference type="PANTHER" id="PTHR34310">
    <property type="entry name" value="DUF427 DOMAIN PROTEIN (AFU_ORTHOLOGUE AFUA_3G02220)"/>
    <property type="match status" value="1"/>
</dbReference>
<name>A0ABN3VAF0_9PSEU</name>
<feature type="domain" description="DUF427" evidence="1">
    <location>
        <begin position="131"/>
        <end position="223"/>
    </location>
</feature>
<dbReference type="PANTHER" id="PTHR34310:SF9">
    <property type="entry name" value="BLR5716 PROTEIN"/>
    <property type="match status" value="1"/>
</dbReference>
<accession>A0ABN3VAF0</accession>